<evidence type="ECO:0000313" key="2">
    <source>
        <dbReference type="Proteomes" id="UP000741863"/>
    </source>
</evidence>
<organism evidence="1 2">
    <name type="scientific">Geomicrobium sediminis</name>
    <dbReference type="NCBI Taxonomy" id="1347788"/>
    <lineage>
        <taxon>Bacteria</taxon>
        <taxon>Bacillati</taxon>
        <taxon>Bacillota</taxon>
        <taxon>Bacilli</taxon>
        <taxon>Bacillales</taxon>
        <taxon>Geomicrobium</taxon>
    </lineage>
</organism>
<comment type="caution">
    <text evidence="1">The sequence shown here is derived from an EMBL/GenBank/DDBJ whole genome shotgun (WGS) entry which is preliminary data.</text>
</comment>
<accession>A0ABS2P8A6</accession>
<dbReference type="EMBL" id="JAFBEC010000001">
    <property type="protein sequence ID" value="MBM7631063.1"/>
    <property type="molecule type" value="Genomic_DNA"/>
</dbReference>
<gene>
    <name evidence="1" type="ORF">JOD17_000154</name>
</gene>
<dbReference type="Proteomes" id="UP000741863">
    <property type="component" value="Unassembled WGS sequence"/>
</dbReference>
<name>A0ABS2P8A6_9BACL</name>
<sequence>MSNPPEGTPTWVEIKDVNDLPMQESIRRRFPLFFEDGTFEIQVQWDNEKDTAGNIVTRIT</sequence>
<evidence type="ECO:0000313" key="1">
    <source>
        <dbReference type="EMBL" id="MBM7631063.1"/>
    </source>
</evidence>
<protein>
    <submittedName>
        <fullName evidence="1">Uncharacterized protein</fullName>
    </submittedName>
</protein>
<proteinExistence type="predicted"/>
<keyword evidence="2" id="KW-1185">Reference proteome</keyword>
<reference evidence="1 2" key="1">
    <citation type="submission" date="2021-01" db="EMBL/GenBank/DDBJ databases">
        <title>Genomic Encyclopedia of Type Strains, Phase IV (KMG-IV): sequencing the most valuable type-strain genomes for metagenomic binning, comparative biology and taxonomic classification.</title>
        <authorList>
            <person name="Goeker M."/>
        </authorList>
    </citation>
    <scope>NUCLEOTIDE SEQUENCE [LARGE SCALE GENOMIC DNA]</scope>
    <source>
        <strain evidence="1 2">DSM 25540</strain>
    </source>
</reference>